<evidence type="ECO:0000313" key="12">
    <source>
        <dbReference type="Proteomes" id="UP000886723"/>
    </source>
</evidence>
<dbReference type="PANTHER" id="PTHR11693:SF22">
    <property type="entry name" value="ATP SYNTHASE SUBUNIT GAMMA, MITOCHONDRIAL"/>
    <property type="match status" value="1"/>
</dbReference>
<accession>A0A9D1T637</accession>
<dbReference type="InterPro" id="IPR035968">
    <property type="entry name" value="ATP_synth_F1_ATPase_gsu"/>
</dbReference>
<comment type="similarity">
    <text evidence="3 10">Belongs to the ATPase gamma chain family.</text>
</comment>
<dbReference type="CDD" id="cd12151">
    <property type="entry name" value="F1-ATPase_gamma"/>
    <property type="match status" value="1"/>
</dbReference>
<dbReference type="GO" id="GO:0045259">
    <property type="term" value="C:proton-transporting ATP synthase complex"/>
    <property type="evidence" value="ECO:0007669"/>
    <property type="project" value="UniProtKB-KW"/>
</dbReference>
<protein>
    <recommendedName>
        <fullName evidence="10">ATP synthase gamma chain</fullName>
    </recommendedName>
    <alternativeName>
        <fullName evidence="10">ATP synthase F1 sector gamma subunit</fullName>
    </alternativeName>
    <alternativeName>
        <fullName evidence="10">F-ATPase gamma subunit</fullName>
    </alternativeName>
</protein>
<keyword evidence="10" id="KW-1003">Cell membrane</keyword>
<proteinExistence type="inferred from homology"/>
<dbReference type="PRINTS" id="PR00126">
    <property type="entry name" value="ATPASEGAMMA"/>
</dbReference>
<evidence type="ECO:0000256" key="8">
    <source>
        <dbReference type="ARBA" id="ARBA00023196"/>
    </source>
</evidence>
<dbReference type="AlphaFoldDB" id="A0A9D1T637"/>
<evidence type="ECO:0000256" key="5">
    <source>
        <dbReference type="ARBA" id="ARBA00022781"/>
    </source>
</evidence>
<evidence type="ECO:0000256" key="3">
    <source>
        <dbReference type="ARBA" id="ARBA00007681"/>
    </source>
</evidence>
<dbReference type="InterPro" id="IPR000131">
    <property type="entry name" value="ATP_synth_F1_gsu"/>
</dbReference>
<dbReference type="PANTHER" id="PTHR11693">
    <property type="entry name" value="ATP SYNTHASE GAMMA CHAIN"/>
    <property type="match status" value="1"/>
</dbReference>
<evidence type="ECO:0000256" key="6">
    <source>
        <dbReference type="ARBA" id="ARBA00023065"/>
    </source>
</evidence>
<gene>
    <name evidence="10 11" type="primary">atpG</name>
    <name evidence="11" type="ORF">IAA63_08910</name>
</gene>
<comment type="subcellular location">
    <subcellularLocation>
        <location evidence="10">Cell membrane</location>
        <topology evidence="10">Peripheral membrane protein</topology>
    </subcellularLocation>
    <subcellularLocation>
        <location evidence="2">Membrane</location>
        <topology evidence="2">Peripheral membrane protein</topology>
    </subcellularLocation>
</comment>
<comment type="subunit">
    <text evidence="10">F-type ATPases have 2 components, CF(1) - the catalytic core - and CF(0) - the membrane proton channel. CF(1) has five subunits: alpha(3), beta(3), gamma(1), delta(1), epsilon(1). CF(0) has three main subunits: a, b and c.</text>
</comment>
<dbReference type="GO" id="GO:0042777">
    <property type="term" value="P:proton motive force-driven plasma membrane ATP synthesis"/>
    <property type="evidence" value="ECO:0007669"/>
    <property type="project" value="UniProtKB-UniRule"/>
</dbReference>
<dbReference type="GO" id="GO:0046933">
    <property type="term" value="F:proton-transporting ATP synthase activity, rotational mechanism"/>
    <property type="evidence" value="ECO:0007669"/>
    <property type="project" value="UniProtKB-UniRule"/>
</dbReference>
<dbReference type="EMBL" id="DVON01000186">
    <property type="protein sequence ID" value="HIV13240.1"/>
    <property type="molecule type" value="Genomic_DNA"/>
</dbReference>
<dbReference type="Proteomes" id="UP000886723">
    <property type="component" value="Unassembled WGS sequence"/>
</dbReference>
<keyword evidence="7 10" id="KW-0472">Membrane</keyword>
<dbReference type="HAMAP" id="MF_00815">
    <property type="entry name" value="ATP_synth_gamma_bact"/>
    <property type="match status" value="1"/>
</dbReference>
<keyword evidence="5 10" id="KW-0375">Hydrogen ion transport</keyword>
<keyword evidence="4 10" id="KW-0813">Transport</keyword>
<dbReference type="GO" id="GO:0005524">
    <property type="term" value="F:ATP binding"/>
    <property type="evidence" value="ECO:0007669"/>
    <property type="project" value="UniProtKB-UniRule"/>
</dbReference>
<dbReference type="SUPFAM" id="SSF52943">
    <property type="entry name" value="ATP synthase (F1-ATPase), gamma subunit"/>
    <property type="match status" value="1"/>
</dbReference>
<dbReference type="GO" id="GO:0005886">
    <property type="term" value="C:plasma membrane"/>
    <property type="evidence" value="ECO:0007669"/>
    <property type="project" value="UniProtKB-SubCell"/>
</dbReference>
<evidence type="ECO:0000256" key="7">
    <source>
        <dbReference type="ARBA" id="ARBA00023136"/>
    </source>
</evidence>
<keyword evidence="6 10" id="KW-0406">Ion transport</keyword>
<evidence type="ECO:0000256" key="10">
    <source>
        <dbReference type="HAMAP-Rule" id="MF_00815"/>
    </source>
</evidence>
<dbReference type="Gene3D" id="3.40.1380.10">
    <property type="match status" value="1"/>
</dbReference>
<reference evidence="11" key="1">
    <citation type="submission" date="2020-10" db="EMBL/GenBank/DDBJ databases">
        <authorList>
            <person name="Gilroy R."/>
        </authorList>
    </citation>
    <scope>NUCLEOTIDE SEQUENCE</scope>
    <source>
        <strain evidence="11">ChiBcec2-4451</strain>
    </source>
</reference>
<sequence length="302" mass="34484">MANVKEIKDRMESIQSTMKITNAMYMISSSKMKRARKVLADTEPYFFGMQAAIARILRHVPDIEHHFFDERPEIKNSERKIGHIVVTGDKGLAGAYNHNVIKMAEEQLQGEGHHTLYVLGELGRQYFRKRESDDVEIDMNFRYTVQKPTMHRARMIGEKMVEEFLKGQLDEVHIIYTNMINAAASETSTMQLLPLKKISFNRPMDQIAMASVRQEEIMLSPSAESVLDSIIPNYVVGTIYGCLVESYCSEHNSRMMAMQSSTDNAKEMLRTLSIEYNRARQAAITQEITEVIGGVRAQKGKH</sequence>
<comment type="function">
    <text evidence="1 10">Produces ATP from ADP in the presence of a proton gradient across the membrane. The gamma chain is believed to be important in regulating ATPase activity and the flow of protons through the CF(0) complex.</text>
</comment>
<name>A0A9D1T637_9FIRM</name>
<dbReference type="Gene3D" id="1.10.287.80">
    <property type="entry name" value="ATP synthase, gamma subunit, helix hairpin domain"/>
    <property type="match status" value="1"/>
</dbReference>
<evidence type="ECO:0000256" key="4">
    <source>
        <dbReference type="ARBA" id="ARBA00022448"/>
    </source>
</evidence>
<dbReference type="NCBIfam" id="TIGR01146">
    <property type="entry name" value="ATPsyn_F1gamma"/>
    <property type="match status" value="1"/>
</dbReference>
<organism evidence="11 12">
    <name type="scientific">Candidatus Pullilachnospira stercoravium</name>
    <dbReference type="NCBI Taxonomy" id="2840913"/>
    <lineage>
        <taxon>Bacteria</taxon>
        <taxon>Bacillati</taxon>
        <taxon>Bacillota</taxon>
        <taxon>Clostridia</taxon>
        <taxon>Lachnospirales</taxon>
        <taxon>Lachnospiraceae</taxon>
        <taxon>Lachnospiraceae incertae sedis</taxon>
        <taxon>Candidatus Pullilachnospira</taxon>
    </lineage>
</organism>
<keyword evidence="9 10" id="KW-0066">ATP synthesis</keyword>
<reference evidence="11" key="2">
    <citation type="journal article" date="2021" name="PeerJ">
        <title>Extensive microbial diversity within the chicken gut microbiome revealed by metagenomics and culture.</title>
        <authorList>
            <person name="Gilroy R."/>
            <person name="Ravi A."/>
            <person name="Getino M."/>
            <person name="Pursley I."/>
            <person name="Horton D.L."/>
            <person name="Alikhan N.F."/>
            <person name="Baker D."/>
            <person name="Gharbi K."/>
            <person name="Hall N."/>
            <person name="Watson M."/>
            <person name="Adriaenssens E.M."/>
            <person name="Foster-Nyarko E."/>
            <person name="Jarju S."/>
            <person name="Secka A."/>
            <person name="Antonio M."/>
            <person name="Oren A."/>
            <person name="Chaudhuri R.R."/>
            <person name="La Ragione R."/>
            <person name="Hildebrand F."/>
            <person name="Pallen M.J."/>
        </authorList>
    </citation>
    <scope>NUCLEOTIDE SEQUENCE</scope>
    <source>
        <strain evidence="11">ChiBcec2-4451</strain>
    </source>
</reference>
<evidence type="ECO:0000313" key="11">
    <source>
        <dbReference type="EMBL" id="HIV13240.1"/>
    </source>
</evidence>
<dbReference type="Pfam" id="PF00231">
    <property type="entry name" value="ATP-synt"/>
    <property type="match status" value="1"/>
</dbReference>
<comment type="caution">
    <text evidence="11">The sequence shown here is derived from an EMBL/GenBank/DDBJ whole genome shotgun (WGS) entry which is preliminary data.</text>
</comment>
<keyword evidence="8 10" id="KW-0139">CF(1)</keyword>
<evidence type="ECO:0000256" key="2">
    <source>
        <dbReference type="ARBA" id="ARBA00004170"/>
    </source>
</evidence>
<evidence type="ECO:0000256" key="1">
    <source>
        <dbReference type="ARBA" id="ARBA00003456"/>
    </source>
</evidence>
<evidence type="ECO:0000256" key="9">
    <source>
        <dbReference type="ARBA" id="ARBA00023310"/>
    </source>
</evidence>